<sequence>MSAQYTQFSQLKDARQQIIRLGEKAPSSQAYKHTLIDRLRTQVPFNAACCTSIDPHSLLSTGAFTESGVDGIHYKLLEYEYLRNDVMKYDQLVREGQSIATLNGATGGQPNRSARYRDVLQPAGFGDELRVPLMYKGTCWGFLTLFRLHTELVFSEEEQQLLEALAPSIAYHLRQASVGLSPDSAIIMENDMEPGVLVLSGKLEPISSNPTADQWLKLLRQQEGIDENSLPAPVRAVCFRALSTALPGAFTTSASPAKLCIPAADAGTPWVTLRATLLQSGQSKDEKQLAVWFEPAKASEMLPLMAEMFAWSERERQLVRLIVQGFSTRELANALHISAYTVQDHLKAIFLKTGVSSRRELVWKVYSRFN</sequence>
<dbReference type="CDD" id="cd06170">
    <property type="entry name" value="LuxR_C_like"/>
    <property type="match status" value="1"/>
</dbReference>
<dbReference type="InterPro" id="IPR029016">
    <property type="entry name" value="GAF-like_dom_sf"/>
</dbReference>
<dbReference type="GO" id="GO:0045892">
    <property type="term" value="P:negative regulation of DNA-templated transcription"/>
    <property type="evidence" value="ECO:0007669"/>
    <property type="project" value="UniProtKB-ARBA"/>
</dbReference>
<keyword evidence="1" id="KW-0805">Transcription regulation</keyword>
<dbReference type="Gene3D" id="3.30.450.40">
    <property type="match status" value="1"/>
</dbReference>
<proteinExistence type="predicted"/>
<dbReference type="Pfam" id="PF01590">
    <property type="entry name" value="GAF"/>
    <property type="match status" value="1"/>
</dbReference>
<dbReference type="InterPro" id="IPR016032">
    <property type="entry name" value="Sig_transdc_resp-reg_C-effctor"/>
</dbReference>
<keyword evidence="6" id="KW-1185">Reference proteome</keyword>
<keyword evidence="3" id="KW-0804">Transcription</keyword>
<dbReference type="SMART" id="SM00421">
    <property type="entry name" value="HTH_LUXR"/>
    <property type="match status" value="1"/>
</dbReference>
<accession>A0A0D7X6M2</accession>
<organism evidence="5 6">
    <name type="scientific">Paenibacillus terrae</name>
    <dbReference type="NCBI Taxonomy" id="159743"/>
    <lineage>
        <taxon>Bacteria</taxon>
        <taxon>Bacillati</taxon>
        <taxon>Bacillota</taxon>
        <taxon>Bacilli</taxon>
        <taxon>Bacillales</taxon>
        <taxon>Paenibacillaceae</taxon>
        <taxon>Paenibacillus</taxon>
    </lineage>
</organism>
<evidence type="ECO:0000256" key="2">
    <source>
        <dbReference type="ARBA" id="ARBA00023125"/>
    </source>
</evidence>
<dbReference type="AlphaFoldDB" id="A0A0D7X6M2"/>
<dbReference type="PROSITE" id="PS50043">
    <property type="entry name" value="HTH_LUXR_2"/>
    <property type="match status" value="1"/>
</dbReference>
<evidence type="ECO:0000256" key="1">
    <source>
        <dbReference type="ARBA" id="ARBA00023015"/>
    </source>
</evidence>
<dbReference type="InterPro" id="IPR003018">
    <property type="entry name" value="GAF"/>
</dbReference>
<dbReference type="GO" id="GO:0003677">
    <property type="term" value="F:DNA binding"/>
    <property type="evidence" value="ECO:0007669"/>
    <property type="project" value="UniProtKB-KW"/>
</dbReference>
<evidence type="ECO:0000256" key="3">
    <source>
        <dbReference type="ARBA" id="ARBA00023163"/>
    </source>
</evidence>
<dbReference type="InterPro" id="IPR000792">
    <property type="entry name" value="Tscrpt_reg_LuxR_C"/>
</dbReference>
<evidence type="ECO:0000313" key="5">
    <source>
        <dbReference type="EMBL" id="KJD47026.1"/>
    </source>
</evidence>
<evidence type="ECO:0000259" key="4">
    <source>
        <dbReference type="PROSITE" id="PS50043"/>
    </source>
</evidence>
<comment type="caution">
    <text evidence="5">The sequence shown here is derived from an EMBL/GenBank/DDBJ whole genome shotgun (WGS) entry which is preliminary data.</text>
</comment>
<dbReference type="Proteomes" id="UP000032534">
    <property type="component" value="Unassembled WGS sequence"/>
</dbReference>
<protein>
    <submittedName>
        <fullName evidence="5">DNA-binding protein</fullName>
    </submittedName>
</protein>
<dbReference type="SUPFAM" id="SSF55781">
    <property type="entry name" value="GAF domain-like"/>
    <property type="match status" value="1"/>
</dbReference>
<dbReference type="PANTHER" id="PTHR44688:SF16">
    <property type="entry name" value="DNA-BINDING TRANSCRIPTIONAL ACTIVATOR DEVR_DOSR"/>
    <property type="match status" value="1"/>
</dbReference>
<gene>
    <name evidence="5" type="ORF">QD47_02375</name>
</gene>
<dbReference type="RefSeq" id="WP_044644616.1">
    <property type="nucleotide sequence ID" value="NZ_JTHP01000003.1"/>
</dbReference>
<feature type="domain" description="HTH luxR-type" evidence="4">
    <location>
        <begin position="304"/>
        <end position="369"/>
    </location>
</feature>
<dbReference type="PATRIC" id="fig|159743.3.peg.510"/>
<name>A0A0D7X6M2_9BACL</name>
<dbReference type="OrthoDB" id="9815744at2"/>
<dbReference type="PANTHER" id="PTHR44688">
    <property type="entry name" value="DNA-BINDING TRANSCRIPTIONAL ACTIVATOR DEVR_DOSR"/>
    <property type="match status" value="1"/>
</dbReference>
<reference evidence="5 6" key="1">
    <citation type="submission" date="2014-11" db="EMBL/GenBank/DDBJ databases">
        <title>Draft Genome Sequences of Paenibacillus polymyxa NRRL B-30509 and Paenibacillus terrae NRRL B-30644, Strains from a Poultry Environment that Produce Tridecaptin A and Paenicidins.</title>
        <authorList>
            <person name="van Belkum M.J."/>
            <person name="Lohans C.T."/>
            <person name="Vederas J.C."/>
        </authorList>
    </citation>
    <scope>NUCLEOTIDE SEQUENCE [LARGE SCALE GENOMIC DNA]</scope>
    <source>
        <strain evidence="5 6">NRRL B-30644</strain>
    </source>
</reference>
<dbReference type="PRINTS" id="PR00038">
    <property type="entry name" value="HTHLUXR"/>
</dbReference>
<evidence type="ECO:0000313" key="6">
    <source>
        <dbReference type="Proteomes" id="UP000032534"/>
    </source>
</evidence>
<dbReference type="Gene3D" id="1.10.10.10">
    <property type="entry name" value="Winged helix-like DNA-binding domain superfamily/Winged helix DNA-binding domain"/>
    <property type="match status" value="1"/>
</dbReference>
<dbReference type="InterPro" id="IPR036388">
    <property type="entry name" value="WH-like_DNA-bd_sf"/>
</dbReference>
<dbReference type="Pfam" id="PF00196">
    <property type="entry name" value="GerE"/>
    <property type="match status" value="1"/>
</dbReference>
<keyword evidence="2 5" id="KW-0238">DNA-binding</keyword>
<dbReference type="EMBL" id="JTHP01000003">
    <property type="protein sequence ID" value="KJD47026.1"/>
    <property type="molecule type" value="Genomic_DNA"/>
</dbReference>
<dbReference type="SUPFAM" id="SSF46894">
    <property type="entry name" value="C-terminal effector domain of the bipartite response regulators"/>
    <property type="match status" value="1"/>
</dbReference>